<organism evidence="9">
    <name type="scientific">Micromonas pusilla</name>
    <name type="common">Picoplanktonic green alga</name>
    <name type="synonym">Chromulina pusilla</name>
    <dbReference type="NCBI Taxonomy" id="38833"/>
    <lineage>
        <taxon>Eukaryota</taxon>
        <taxon>Viridiplantae</taxon>
        <taxon>Chlorophyta</taxon>
        <taxon>Mamiellophyceae</taxon>
        <taxon>Mamiellales</taxon>
        <taxon>Mamiellaceae</taxon>
        <taxon>Micromonas</taxon>
    </lineage>
</organism>
<keyword evidence="3" id="KW-0963">Cytoplasm</keyword>
<feature type="compositionally biased region" description="Basic and acidic residues" evidence="6">
    <location>
        <begin position="1013"/>
        <end position="1022"/>
    </location>
</feature>
<dbReference type="InterPro" id="IPR021846">
    <property type="entry name" value="NFACT-C"/>
</dbReference>
<keyword evidence="4 5" id="KW-0175">Coiled coil</keyword>
<evidence type="ECO:0000256" key="2">
    <source>
        <dbReference type="ARBA" id="ARBA00008318"/>
    </source>
</evidence>
<evidence type="ECO:0000256" key="6">
    <source>
        <dbReference type="SAM" id="MobiDB-lite"/>
    </source>
</evidence>
<dbReference type="GO" id="GO:0005737">
    <property type="term" value="C:cytoplasm"/>
    <property type="evidence" value="ECO:0007669"/>
    <property type="project" value="UniProtKB-SubCell"/>
</dbReference>
<proteinExistence type="inferred from homology"/>
<dbReference type="GO" id="GO:0000049">
    <property type="term" value="F:tRNA binding"/>
    <property type="evidence" value="ECO:0007669"/>
    <property type="project" value="TreeGrafter"/>
</dbReference>
<feature type="region of interest" description="Disordered" evidence="6">
    <location>
        <begin position="577"/>
        <end position="612"/>
    </location>
</feature>
<evidence type="ECO:0000259" key="7">
    <source>
        <dbReference type="Pfam" id="PF05670"/>
    </source>
</evidence>
<dbReference type="Pfam" id="PF05670">
    <property type="entry name" value="NFACT-R_1"/>
    <property type="match status" value="1"/>
</dbReference>
<name>A0A7S0D180_MICPS</name>
<feature type="compositionally biased region" description="Acidic residues" evidence="6">
    <location>
        <begin position="819"/>
        <end position="828"/>
    </location>
</feature>
<protein>
    <submittedName>
        <fullName evidence="9">Uncharacterized protein</fullName>
    </submittedName>
</protein>
<sequence>MPKQKFNSVDVAAEVAELRRLVVGSWLANIYDLDDKRTFLLKFTKSGGRTESGEGEKTVLLLESGARFHTTSYVRERKADAPSKLNAKLRMHLKGKRLNAVCQLGRDRVVEFVFGAGDTKHSLVLELYAQGNVVLLDKNDLILTLLRPVRDDDAGLVMLGNHLYDRKRFRARNSLREVSVSDVETALATGDVFVRRVDEVTEHTGTEENDGKVKRTTTDGEGDDDGVARSADAADTKKISKDVEKASSRSPRTLREALCRAFGFSPQTADWVAAKAGAEDGGITKLPFSGDENALVQNLAKALGELQDWLDGVSDGSIQNIEGHAEETFLCLETNCVLPEDAEILAVDAETSAAQKKGAWVSESFSPFPFVASGEDEKDSENRDARVRRSLDPRGFDALVDAHFASIERLADQRARTRALLNANKKADKVKKDQERRANDLRREEALQETRATLIEYNLEKVDAVISAVNSLLASGQSWVEIERFVEDEKKHGNPVAGLVKHLDLKNNAVTVGLTNRLDDESRYEDVSLETSSDAANDSPDLDSSKSSRKKREKKPSVAVTLDLSLSAYANAREHFDKKKRHAAKLTKTENQSGRALESARRDSDARVKKAATQKKIGVGSVSLARTPEWFEKFHWFITPENCLVLSARDASQTNLLVKKYMGPHDAFVRADVAKAPATIVKAPYSAVLRHYEEKEEKEEEKEGKNDSGTQTNKCLVPSLSLAHAGAACLCRSAAWDTRTVISAWWVPSGAVRLVAENGDALAPGVVWHVGRKRYLPPAPLVMGYAYVFLVKGEDDVKRHAADRTTRVLEETDDRFHEEEDEETEDPEENNKGPRRLSEETRRPASSALDAFLDGSVETTRAHAPVAEEHAEEHAAHCDRDGEEADKAEEAPEAIEKYSARGGKARVSAAERRAMKKAMKKGAVLNGTDSNSNTIDGVSHELDRVRPGRPQKDDELEPKPKPPKNAAANKNASDKKQKPLPRGKSAKARRAAARYAEQDDEDRALAMALLGVKMKDDSKARTDDDDDDDDETNTVSRMSAQSDDDAATTTETTTFTTRAKGDEVDDEEDGGGVSDSDSDTSEDSSEDGQETVSFLERDLARVSRVDWFTGAPFLETEVTHAVAFVAPWDALKAFAYKAKLTPGSQKKGKAAKQALEVVTRAPPAADVMKSFSKEEKTVEDVSKPESRKEKAARAERDSALKATIAAAAAAAAGDGAMLMCGQGLKVSMPAGAAKAMNAAKKNSSGKRG</sequence>
<dbReference type="Gene3D" id="2.30.310.10">
    <property type="entry name" value="ibrinogen binding protein from staphylococcus aureus domain"/>
    <property type="match status" value="1"/>
</dbReference>
<feature type="compositionally biased region" description="Low complexity" evidence="6">
    <location>
        <begin position="1048"/>
        <end position="1057"/>
    </location>
</feature>
<reference evidence="9" key="1">
    <citation type="submission" date="2021-01" db="EMBL/GenBank/DDBJ databases">
        <authorList>
            <person name="Corre E."/>
            <person name="Pelletier E."/>
            <person name="Niang G."/>
            <person name="Scheremetjew M."/>
            <person name="Finn R."/>
            <person name="Kale V."/>
            <person name="Holt S."/>
            <person name="Cochrane G."/>
            <person name="Meng A."/>
            <person name="Brown T."/>
            <person name="Cohen L."/>
        </authorList>
    </citation>
    <scope>NUCLEOTIDE SEQUENCE</scope>
    <source>
        <strain evidence="9">CCAC1681</strain>
    </source>
</reference>
<accession>A0A7S0D180</accession>
<feature type="compositionally biased region" description="Acidic residues" evidence="6">
    <location>
        <begin position="1023"/>
        <end position="1032"/>
    </location>
</feature>
<feature type="compositionally biased region" description="Basic and acidic residues" evidence="6">
    <location>
        <begin position="888"/>
        <end position="899"/>
    </location>
</feature>
<feature type="compositionally biased region" description="Basic and acidic residues" evidence="6">
    <location>
        <begin position="800"/>
        <end position="818"/>
    </location>
</feature>
<feature type="region of interest" description="Disordered" evidence="6">
    <location>
        <begin position="1166"/>
        <end position="1195"/>
    </location>
</feature>
<feature type="compositionally biased region" description="Basic and acidic residues" evidence="6">
    <location>
        <begin position="829"/>
        <end position="843"/>
    </location>
</feature>
<evidence type="ECO:0000256" key="4">
    <source>
        <dbReference type="ARBA" id="ARBA00023054"/>
    </source>
</evidence>
<feature type="region of interest" description="Disordered" evidence="6">
    <location>
        <begin position="800"/>
        <end position="1094"/>
    </location>
</feature>
<feature type="compositionally biased region" description="Basic and acidic residues" evidence="6">
    <location>
        <begin position="598"/>
        <end position="608"/>
    </location>
</feature>
<feature type="compositionally biased region" description="Basic and acidic residues" evidence="6">
    <location>
        <begin position="938"/>
        <end position="960"/>
    </location>
</feature>
<feature type="compositionally biased region" description="Basic and acidic residues" evidence="6">
    <location>
        <begin position="1171"/>
        <end position="1195"/>
    </location>
</feature>
<feature type="region of interest" description="Disordered" evidence="6">
    <location>
        <begin position="199"/>
        <end position="250"/>
    </location>
</feature>
<dbReference type="GO" id="GO:1990112">
    <property type="term" value="C:RQC complex"/>
    <property type="evidence" value="ECO:0007669"/>
    <property type="project" value="TreeGrafter"/>
</dbReference>
<dbReference type="GO" id="GO:0043023">
    <property type="term" value="F:ribosomal large subunit binding"/>
    <property type="evidence" value="ECO:0007669"/>
    <property type="project" value="TreeGrafter"/>
</dbReference>
<feature type="compositionally biased region" description="Basic and acidic residues" evidence="6">
    <location>
        <begin position="232"/>
        <end position="250"/>
    </location>
</feature>
<evidence type="ECO:0000256" key="5">
    <source>
        <dbReference type="SAM" id="Coils"/>
    </source>
</evidence>
<feature type="compositionally biased region" description="Acidic residues" evidence="6">
    <location>
        <begin position="1063"/>
        <end position="1089"/>
    </location>
</feature>
<dbReference type="PANTHER" id="PTHR15239">
    <property type="entry name" value="NUCLEAR EXPORT MEDIATOR FACTOR NEMF"/>
    <property type="match status" value="1"/>
</dbReference>
<evidence type="ECO:0000259" key="8">
    <source>
        <dbReference type="Pfam" id="PF11923"/>
    </source>
</evidence>
<comment type="similarity">
    <text evidence="2">Belongs to the NEMF family.</text>
</comment>
<gene>
    <name evidence="9" type="ORF">MSP1401_LOCUS5119</name>
</gene>
<feature type="compositionally biased region" description="Basic residues" evidence="6">
    <location>
        <begin position="978"/>
        <end position="992"/>
    </location>
</feature>
<feature type="compositionally biased region" description="Polar residues" evidence="6">
    <location>
        <begin position="927"/>
        <end position="936"/>
    </location>
</feature>
<dbReference type="AlphaFoldDB" id="A0A7S0D180"/>
<dbReference type="InterPro" id="IPR051608">
    <property type="entry name" value="RQC_Subunit_NEMF"/>
</dbReference>
<dbReference type="Pfam" id="PF05833">
    <property type="entry name" value="NFACT_N"/>
    <property type="match status" value="1"/>
</dbReference>
<feature type="domain" description="NFACT protein C-terminal" evidence="8">
    <location>
        <begin position="1101"/>
        <end position="1194"/>
    </location>
</feature>
<feature type="region of interest" description="Disordered" evidence="6">
    <location>
        <begin position="523"/>
        <end position="554"/>
    </location>
</feature>
<feature type="coiled-coil region" evidence="5">
    <location>
        <begin position="424"/>
        <end position="451"/>
    </location>
</feature>
<dbReference type="EMBL" id="HBEN01006265">
    <property type="protein sequence ID" value="CAD8438237.1"/>
    <property type="molecule type" value="Transcribed_RNA"/>
</dbReference>
<evidence type="ECO:0000313" key="9">
    <source>
        <dbReference type="EMBL" id="CAD8438237.1"/>
    </source>
</evidence>
<dbReference type="PANTHER" id="PTHR15239:SF6">
    <property type="entry name" value="RIBOSOME QUALITY CONTROL COMPLEX SUBUNIT NEMF"/>
    <property type="match status" value="1"/>
</dbReference>
<evidence type="ECO:0000256" key="1">
    <source>
        <dbReference type="ARBA" id="ARBA00004496"/>
    </source>
</evidence>
<dbReference type="Pfam" id="PF11923">
    <property type="entry name" value="NFACT-C"/>
    <property type="match status" value="1"/>
</dbReference>
<dbReference type="GO" id="GO:1990116">
    <property type="term" value="P:ribosome-associated ubiquitin-dependent protein catabolic process"/>
    <property type="evidence" value="ECO:0007669"/>
    <property type="project" value="TreeGrafter"/>
</dbReference>
<comment type="subcellular location">
    <subcellularLocation>
        <location evidence="1">Cytoplasm</location>
    </subcellularLocation>
</comment>
<evidence type="ECO:0000256" key="3">
    <source>
        <dbReference type="ARBA" id="ARBA00022490"/>
    </source>
</evidence>
<feature type="compositionally biased region" description="Basic and acidic residues" evidence="6">
    <location>
        <begin position="866"/>
        <end position="880"/>
    </location>
</feature>
<dbReference type="InterPro" id="IPR008532">
    <property type="entry name" value="NFACT_RNA-bd"/>
</dbReference>
<feature type="domain" description="NFACT RNA-binding" evidence="7">
    <location>
        <begin position="633"/>
        <end position="767"/>
    </location>
</feature>
<feature type="compositionally biased region" description="Basic and acidic residues" evidence="6">
    <location>
        <begin position="199"/>
        <end position="218"/>
    </location>
</feature>
<dbReference type="GO" id="GO:0072344">
    <property type="term" value="P:rescue of stalled ribosome"/>
    <property type="evidence" value="ECO:0007669"/>
    <property type="project" value="TreeGrafter"/>
</dbReference>